<dbReference type="Pfam" id="PF23598">
    <property type="entry name" value="LRR_14"/>
    <property type="match status" value="1"/>
</dbReference>
<dbReference type="Pfam" id="PF23559">
    <property type="entry name" value="WHD_DRP"/>
    <property type="match status" value="1"/>
</dbReference>
<protein>
    <submittedName>
        <fullName evidence="5">Uncharacterized protein</fullName>
    </submittedName>
</protein>
<evidence type="ECO:0000313" key="6">
    <source>
        <dbReference type="Proteomes" id="UP000000763"/>
    </source>
</evidence>
<dbReference type="InterPro" id="IPR036388">
    <property type="entry name" value="WH-like_DNA-bd_sf"/>
</dbReference>
<evidence type="ECO:0000259" key="3">
    <source>
        <dbReference type="Pfam" id="PF23559"/>
    </source>
</evidence>
<dbReference type="AlphaFoldDB" id="Q8H8S8"/>
<feature type="domain" description="Disease resistance R13L4/SHOC-2-like LRR" evidence="4">
    <location>
        <begin position="363"/>
        <end position="543"/>
    </location>
</feature>
<gene>
    <name evidence="5" type="primary">OJ1523_A02.11</name>
</gene>
<dbReference type="GO" id="GO:0006952">
    <property type="term" value="P:defense response"/>
    <property type="evidence" value="ECO:0007669"/>
    <property type="project" value="UniProtKB-KW"/>
</dbReference>
<reference evidence="6" key="2">
    <citation type="journal article" date="2008" name="Nucleic Acids Res.">
        <title>The rice annotation project database (RAP-DB): 2008 update.</title>
        <authorList>
            <consortium name="The rice annotation project (RAP)"/>
        </authorList>
    </citation>
    <scope>GENOME REANNOTATION</scope>
    <source>
        <strain evidence="6">cv. Nipponbare</strain>
    </source>
</reference>
<dbReference type="InterPro" id="IPR044974">
    <property type="entry name" value="Disease_R_plants"/>
</dbReference>
<dbReference type="InterPro" id="IPR032675">
    <property type="entry name" value="LRR_dom_sf"/>
</dbReference>
<dbReference type="PANTHER" id="PTHR23155:SF950">
    <property type="entry name" value="OS05G0585200 PROTEIN"/>
    <property type="match status" value="1"/>
</dbReference>
<accession>Q8H8S8</accession>
<dbReference type="InterPro" id="IPR055414">
    <property type="entry name" value="LRR_R13L4/SHOC2-like"/>
</dbReference>
<dbReference type="PANTHER" id="PTHR23155">
    <property type="entry name" value="DISEASE RESISTANCE PROTEIN RP"/>
    <property type="match status" value="1"/>
</dbReference>
<sequence length="628" mass="69385">MTATYFVLPRRDNGDGDPILSRHSSSSDDPILARIDEERGLNLLSGNLYGAILDSLVPHAHGPFLAPRQQHPKFCKIDTMVEEMQMDLRTLHRYGGDGDDDGHGDGEDEDDVLDLDHIELCSFMEQIKSAVQLVRAALQEKVMRMTTNTRGGEDDDGGGDEAFPSGSGHLKSVLESLDPQLKQCALCLAVFPSGKAIKRRLLIHWWIGEGIVRSAAAGKACFQDLLSRGLLQPAMLRPHCHTAHYCRVHPSVRDLLVAAARSFSYFAFDRDGEPTDECLPGTTRRVTLCRTRGSSRHGGGGGEYVTVYNLSQRYLEMDEAWLGEQRGMGTLQLGRWQTSPEHHVEMVRPDGVLGAAAAAACRNLRYLSLRGISLVESLPESIGDLRDLVVLDLRACHNLETLPASMASLGKLEYLDASECYLLDQMPHGVCKLHRLQVLKGFVVASAAGGKKIPPCRLADLAALPLLRKLSVSTGRQLPVAPDDELPRLHGFAALESLSVRWGAAAAHAGGGGRMDLSLLPRLAKLDLRRVPAEELQEVVHPARGGGLRKLCVRGGRLRAFGDDVTWDVVETLRVRFLERLDCEWRQLRSTFGKLRFVDKRRCPKLSSWRCDAQGIWRREEDDGGDRN</sequence>
<dbReference type="Gene3D" id="1.10.10.10">
    <property type="entry name" value="Winged helix-like DNA-binding domain superfamily/Winged helix DNA-binding domain"/>
    <property type="match status" value="1"/>
</dbReference>
<keyword evidence="1" id="KW-0677">Repeat</keyword>
<evidence type="ECO:0000256" key="2">
    <source>
        <dbReference type="ARBA" id="ARBA00022821"/>
    </source>
</evidence>
<evidence type="ECO:0000256" key="1">
    <source>
        <dbReference type="ARBA" id="ARBA00022737"/>
    </source>
</evidence>
<organism evidence="5 6">
    <name type="scientific">Oryza sativa subsp. japonica</name>
    <name type="common">Rice</name>
    <dbReference type="NCBI Taxonomy" id="39947"/>
    <lineage>
        <taxon>Eukaryota</taxon>
        <taxon>Viridiplantae</taxon>
        <taxon>Streptophyta</taxon>
        <taxon>Embryophyta</taxon>
        <taxon>Tracheophyta</taxon>
        <taxon>Spermatophyta</taxon>
        <taxon>Magnoliopsida</taxon>
        <taxon>Liliopsida</taxon>
        <taxon>Poales</taxon>
        <taxon>Poaceae</taxon>
        <taxon>BOP clade</taxon>
        <taxon>Oryzoideae</taxon>
        <taxon>Oryzeae</taxon>
        <taxon>Oryzinae</taxon>
        <taxon>Oryza</taxon>
        <taxon>Oryza sativa</taxon>
    </lineage>
</organism>
<name>Q8H8S8_ORYSJ</name>
<dbReference type="SUPFAM" id="SSF52058">
    <property type="entry name" value="L domain-like"/>
    <property type="match status" value="1"/>
</dbReference>
<dbReference type="Gene3D" id="3.80.10.10">
    <property type="entry name" value="Ribonuclease Inhibitor"/>
    <property type="match status" value="1"/>
</dbReference>
<keyword evidence="2" id="KW-0611">Plant defense</keyword>
<evidence type="ECO:0000259" key="4">
    <source>
        <dbReference type="Pfam" id="PF23598"/>
    </source>
</evidence>
<feature type="domain" description="Disease resistance protein winged helix" evidence="3">
    <location>
        <begin position="190"/>
        <end position="255"/>
    </location>
</feature>
<dbReference type="EMBL" id="AC090874">
    <property type="protein sequence ID" value="AAN08222.1"/>
    <property type="molecule type" value="Genomic_DNA"/>
</dbReference>
<reference evidence="6" key="1">
    <citation type="journal article" date="2005" name="Nature">
        <title>The map-based sequence of the rice genome.</title>
        <authorList>
            <consortium name="International rice genome sequencing project (IRGSP)"/>
            <person name="Matsumoto T."/>
            <person name="Wu J."/>
            <person name="Kanamori H."/>
            <person name="Katayose Y."/>
            <person name="Fujisawa M."/>
            <person name="Namiki N."/>
            <person name="Mizuno H."/>
            <person name="Yamamoto K."/>
            <person name="Antonio B.A."/>
            <person name="Baba T."/>
            <person name="Sakata K."/>
            <person name="Nagamura Y."/>
            <person name="Aoki H."/>
            <person name="Arikawa K."/>
            <person name="Arita K."/>
            <person name="Bito T."/>
            <person name="Chiden Y."/>
            <person name="Fujitsuka N."/>
            <person name="Fukunaka R."/>
            <person name="Hamada M."/>
            <person name="Harada C."/>
            <person name="Hayashi A."/>
            <person name="Hijishita S."/>
            <person name="Honda M."/>
            <person name="Hosokawa S."/>
            <person name="Ichikawa Y."/>
            <person name="Idonuma A."/>
            <person name="Iijima M."/>
            <person name="Ikeda M."/>
            <person name="Ikeno M."/>
            <person name="Ito K."/>
            <person name="Ito S."/>
            <person name="Ito T."/>
            <person name="Ito Y."/>
            <person name="Ito Y."/>
            <person name="Iwabuchi A."/>
            <person name="Kamiya K."/>
            <person name="Karasawa W."/>
            <person name="Kurita K."/>
            <person name="Katagiri S."/>
            <person name="Kikuta A."/>
            <person name="Kobayashi H."/>
            <person name="Kobayashi N."/>
            <person name="Machita K."/>
            <person name="Maehara T."/>
            <person name="Masukawa M."/>
            <person name="Mizubayashi T."/>
            <person name="Mukai Y."/>
            <person name="Nagasaki H."/>
            <person name="Nagata Y."/>
            <person name="Naito S."/>
            <person name="Nakashima M."/>
            <person name="Nakama Y."/>
            <person name="Nakamichi Y."/>
            <person name="Nakamura M."/>
            <person name="Meguro A."/>
            <person name="Negishi M."/>
            <person name="Ohta I."/>
            <person name="Ohta T."/>
            <person name="Okamoto M."/>
            <person name="Ono N."/>
            <person name="Saji S."/>
            <person name="Sakaguchi M."/>
            <person name="Sakai K."/>
            <person name="Shibata M."/>
            <person name="Shimokawa T."/>
            <person name="Song J."/>
            <person name="Takazaki Y."/>
            <person name="Terasawa K."/>
            <person name="Tsugane M."/>
            <person name="Tsuji K."/>
            <person name="Ueda S."/>
            <person name="Waki K."/>
            <person name="Yamagata H."/>
            <person name="Yamamoto M."/>
            <person name="Yamamoto S."/>
            <person name="Yamane H."/>
            <person name="Yoshiki S."/>
            <person name="Yoshihara R."/>
            <person name="Yukawa K."/>
            <person name="Zhong H."/>
            <person name="Yano M."/>
            <person name="Yuan Q."/>
            <person name="Ouyang S."/>
            <person name="Liu J."/>
            <person name="Jones K.M."/>
            <person name="Gansberger K."/>
            <person name="Moffat K."/>
            <person name="Hill J."/>
            <person name="Bera J."/>
            <person name="Fadrosh D."/>
            <person name="Jin S."/>
            <person name="Johri S."/>
            <person name="Kim M."/>
            <person name="Overton L."/>
            <person name="Reardon M."/>
            <person name="Tsitrin T."/>
            <person name="Vuong H."/>
            <person name="Weaver B."/>
            <person name="Ciecko A."/>
            <person name="Tallon L."/>
            <person name="Jackson J."/>
            <person name="Pai G."/>
            <person name="Aken S.V."/>
            <person name="Utterback T."/>
            <person name="Reidmuller S."/>
            <person name="Feldblyum T."/>
            <person name="Hsiao J."/>
            <person name="Zismann V."/>
            <person name="Iobst S."/>
            <person name="de Vazeille A.R."/>
            <person name="Buell C.R."/>
            <person name="Ying K."/>
            <person name="Li Y."/>
            <person name="Lu T."/>
            <person name="Huang Y."/>
            <person name="Zhao Q."/>
            <person name="Feng Q."/>
            <person name="Zhang L."/>
            <person name="Zhu J."/>
            <person name="Weng Q."/>
            <person name="Mu J."/>
            <person name="Lu Y."/>
            <person name="Fan D."/>
            <person name="Liu Y."/>
            <person name="Guan J."/>
            <person name="Zhang Y."/>
            <person name="Yu S."/>
            <person name="Liu X."/>
            <person name="Zhang Y."/>
            <person name="Hong G."/>
            <person name="Han B."/>
            <person name="Choisne N."/>
            <person name="Demange N."/>
            <person name="Orjeda G."/>
            <person name="Samain S."/>
            <person name="Cattolico L."/>
            <person name="Pelletier E."/>
            <person name="Couloux A."/>
            <person name="Segurens B."/>
            <person name="Wincker P."/>
            <person name="D'Hont A."/>
            <person name="Scarpelli C."/>
            <person name="Weissenbach J."/>
            <person name="Salanoubat M."/>
            <person name="Quetier F."/>
            <person name="Yu Y."/>
            <person name="Kim H.R."/>
            <person name="Rambo T."/>
            <person name="Currie J."/>
            <person name="Collura K."/>
            <person name="Luo M."/>
            <person name="Yang T."/>
            <person name="Ammiraju J.S.S."/>
            <person name="Engler F."/>
            <person name="Soderlund C."/>
            <person name="Wing R.A."/>
            <person name="Palmer L.E."/>
            <person name="de la Bastide M."/>
            <person name="Spiegel L."/>
            <person name="Nascimento L."/>
            <person name="Zutavern T."/>
            <person name="O'Shaughnessy A."/>
            <person name="Dike S."/>
            <person name="Dedhia N."/>
            <person name="Preston R."/>
            <person name="Balija V."/>
            <person name="McCombie W.R."/>
            <person name="Chow T."/>
            <person name="Chen H."/>
            <person name="Chung M."/>
            <person name="Chen C."/>
            <person name="Shaw J."/>
            <person name="Wu H."/>
            <person name="Hsiao K."/>
            <person name="Chao Y."/>
            <person name="Chu M."/>
            <person name="Cheng C."/>
            <person name="Hour A."/>
            <person name="Lee P."/>
            <person name="Lin S."/>
            <person name="Lin Y."/>
            <person name="Liou J."/>
            <person name="Liu S."/>
            <person name="Hsing Y."/>
            <person name="Raghuvanshi S."/>
            <person name="Mohanty A."/>
            <person name="Bharti A.K."/>
            <person name="Gaur A."/>
            <person name="Gupta V."/>
            <person name="Kumar D."/>
            <person name="Ravi V."/>
            <person name="Vij S."/>
            <person name="Kapur A."/>
            <person name="Khurana P."/>
            <person name="Khurana P."/>
            <person name="Khurana J.P."/>
            <person name="Tyagi A.K."/>
            <person name="Gaikwad K."/>
            <person name="Singh A."/>
            <person name="Dalal V."/>
            <person name="Srivastava S."/>
            <person name="Dixit A."/>
            <person name="Pal A.K."/>
            <person name="Ghazi I.A."/>
            <person name="Yadav M."/>
            <person name="Pandit A."/>
            <person name="Bhargava A."/>
            <person name="Sureshbabu K."/>
            <person name="Batra K."/>
            <person name="Sharma T.R."/>
            <person name="Mohapatra T."/>
            <person name="Singh N.K."/>
            <person name="Messing J."/>
            <person name="Nelson A.B."/>
            <person name="Fuks G."/>
            <person name="Kavchok S."/>
            <person name="Keizer G."/>
            <person name="Linton E."/>
            <person name="Llaca V."/>
            <person name="Song R."/>
            <person name="Tanyolac B."/>
            <person name="Young S."/>
            <person name="Ho-Il K."/>
            <person name="Hahn J.H."/>
            <person name="Sangsakoo G."/>
            <person name="Vanavichit A."/>
            <person name="de Mattos Luiz.A.T."/>
            <person name="Zimmer P.D."/>
            <person name="Malone G."/>
            <person name="Dellagostin O."/>
            <person name="de Oliveira A.C."/>
            <person name="Bevan M."/>
            <person name="Bancroft I."/>
            <person name="Minx P."/>
            <person name="Cordum H."/>
            <person name="Wilson R."/>
            <person name="Cheng Z."/>
            <person name="Jin W."/>
            <person name="Jiang J."/>
            <person name="Leong S.A."/>
            <person name="Iwama H."/>
            <person name="Gojobori T."/>
            <person name="Itoh T."/>
            <person name="Niimura Y."/>
            <person name="Fujii Y."/>
            <person name="Habara T."/>
            <person name="Sakai H."/>
            <person name="Sato Y."/>
            <person name="Wilson G."/>
            <person name="Kumar K."/>
            <person name="McCouch S."/>
            <person name="Juretic N."/>
            <person name="Hoen D."/>
            <person name="Wright S."/>
            <person name="Bruskiewich R."/>
            <person name="Bureau T."/>
            <person name="Miyao A."/>
            <person name="Hirochika H."/>
            <person name="Nishikawa T."/>
            <person name="Kadowaki K."/>
            <person name="Sugiura M."/>
            <person name="Burr B."/>
            <person name="Sasaki T."/>
        </authorList>
    </citation>
    <scope>NUCLEOTIDE SEQUENCE [LARGE SCALE GENOMIC DNA]</scope>
    <source>
        <strain evidence="6">cv. Nipponbare</strain>
    </source>
</reference>
<evidence type="ECO:0000313" key="5">
    <source>
        <dbReference type="EMBL" id="AAN08222.1"/>
    </source>
</evidence>
<proteinExistence type="predicted"/>
<dbReference type="Proteomes" id="UP000000763">
    <property type="component" value="Chromosome 3"/>
</dbReference>
<dbReference type="InterPro" id="IPR058922">
    <property type="entry name" value="WHD_DRP"/>
</dbReference>